<name>A0A545UDF0_9GAMM</name>
<dbReference type="GO" id="GO:0005524">
    <property type="term" value="F:ATP binding"/>
    <property type="evidence" value="ECO:0007669"/>
    <property type="project" value="UniProtKB-UniRule"/>
</dbReference>
<dbReference type="Pfam" id="PF10609">
    <property type="entry name" value="ParA"/>
    <property type="match status" value="1"/>
</dbReference>
<dbReference type="InterPro" id="IPR044304">
    <property type="entry name" value="NUBPL-like"/>
</dbReference>
<dbReference type="RefSeq" id="WP_142893668.1">
    <property type="nucleotide sequence ID" value="NZ_ML660164.1"/>
</dbReference>
<dbReference type="FunFam" id="3.40.50.300:FF:000418">
    <property type="entry name" value="Iron-sulfur cluster carrier protein"/>
    <property type="match status" value="1"/>
</dbReference>
<evidence type="ECO:0000313" key="8">
    <source>
        <dbReference type="EMBL" id="TQV87491.1"/>
    </source>
</evidence>
<keyword evidence="9" id="KW-1185">Reference proteome</keyword>
<dbReference type="AlphaFoldDB" id="A0A545UDF0"/>
<dbReference type="PROSITE" id="PS01215">
    <property type="entry name" value="MRP"/>
    <property type="match status" value="1"/>
</dbReference>
<keyword evidence="4 7" id="KW-0408">Iron</keyword>
<evidence type="ECO:0000313" key="9">
    <source>
        <dbReference type="Proteomes" id="UP000315439"/>
    </source>
</evidence>
<dbReference type="EMBL" id="VIKS01000007">
    <property type="protein sequence ID" value="TQV87491.1"/>
    <property type="molecule type" value="Genomic_DNA"/>
</dbReference>
<dbReference type="SUPFAM" id="SSF52540">
    <property type="entry name" value="P-loop containing nucleoside triphosphate hydrolases"/>
    <property type="match status" value="1"/>
</dbReference>
<dbReference type="HAMAP" id="MF_02040">
    <property type="entry name" value="Mrp_NBP35"/>
    <property type="match status" value="1"/>
</dbReference>
<dbReference type="InterPro" id="IPR033756">
    <property type="entry name" value="YlxH/NBP35"/>
</dbReference>
<dbReference type="NCBIfam" id="NF008669">
    <property type="entry name" value="PRK11670.1"/>
    <property type="match status" value="1"/>
</dbReference>
<keyword evidence="1 7" id="KW-0479">Metal-binding</keyword>
<comment type="caution">
    <text evidence="8">The sequence shown here is derived from an EMBL/GenBank/DDBJ whole genome shotgun (WGS) entry which is preliminary data.</text>
</comment>
<dbReference type="Proteomes" id="UP000315439">
    <property type="component" value="Unassembled WGS sequence"/>
</dbReference>
<dbReference type="PANTHER" id="PTHR42961:SF2">
    <property type="entry name" value="IRON-SULFUR PROTEIN NUBPL"/>
    <property type="match status" value="1"/>
</dbReference>
<keyword evidence="3 7" id="KW-0067">ATP-binding</keyword>
<keyword evidence="5 7" id="KW-0411">Iron-sulfur</keyword>
<dbReference type="GO" id="GO:0051539">
    <property type="term" value="F:4 iron, 4 sulfur cluster binding"/>
    <property type="evidence" value="ECO:0007669"/>
    <property type="project" value="TreeGrafter"/>
</dbReference>
<comment type="subunit">
    <text evidence="7">Homodimer.</text>
</comment>
<dbReference type="CDD" id="cd02037">
    <property type="entry name" value="Mrp_NBP35"/>
    <property type="match status" value="1"/>
</dbReference>
<accession>A0A545UDF0</accession>
<evidence type="ECO:0000256" key="7">
    <source>
        <dbReference type="HAMAP-Rule" id="MF_02040"/>
    </source>
</evidence>
<dbReference type="InterPro" id="IPR019591">
    <property type="entry name" value="Mrp/NBP35_ATP-bd"/>
</dbReference>
<evidence type="ECO:0000256" key="5">
    <source>
        <dbReference type="ARBA" id="ARBA00023014"/>
    </source>
</evidence>
<keyword evidence="2 7" id="KW-0547">Nucleotide-binding</keyword>
<dbReference type="InterPro" id="IPR000808">
    <property type="entry name" value="Mrp-like_CS"/>
</dbReference>
<organism evidence="8 9">
    <name type="scientific">Aliikangiella coralliicola</name>
    <dbReference type="NCBI Taxonomy" id="2592383"/>
    <lineage>
        <taxon>Bacteria</taxon>
        <taxon>Pseudomonadati</taxon>
        <taxon>Pseudomonadota</taxon>
        <taxon>Gammaproteobacteria</taxon>
        <taxon>Oceanospirillales</taxon>
        <taxon>Pleioneaceae</taxon>
        <taxon>Aliikangiella</taxon>
    </lineage>
</organism>
<sequence length="367" mass="39457">MLDEQAILDVLENGDFASVPPGFELTACVQKTKVIGDHIQLEIVLPFPCQGIKLSLAEEIEQEIINNWPQSKKIAIEIKQRLTAYETKAGVPPIAKIKNILAIASGKGGVGKSTTSVNLALALQAEGAKVGILDADIYGPSIPIMLGIPDARPVSEDKKTILPLEAHSIEAMSIGFLVEEKQAMVWRGPMASSALQQIVRDTRWGELDYLIVDLPPGTGDIQLTLSQKIPVTAAVIVTTPQDLALADAKKAVTMFGKVNIPVMGVVENMSTHICSNCGHQEAIFGEGGGNILSEDYDMPLLGQLPLAMSIRQQLDQGKPAVADDPQSSISQTYRQIARNLTANLSKLAKDYSKGTDSIEIKTWSPKS</sequence>
<comment type="similarity">
    <text evidence="6 7">Belongs to the Mrp/NBP35 ATP-binding proteins family.</text>
</comment>
<dbReference type="OrthoDB" id="9809679at2"/>
<dbReference type="GO" id="GO:0140663">
    <property type="term" value="F:ATP-dependent FeS chaperone activity"/>
    <property type="evidence" value="ECO:0007669"/>
    <property type="project" value="InterPro"/>
</dbReference>
<reference evidence="8 9" key="1">
    <citation type="submission" date="2019-07" db="EMBL/GenBank/DDBJ databases">
        <title>Draft genome for Aliikangiella sp. M105.</title>
        <authorList>
            <person name="Wang G."/>
        </authorList>
    </citation>
    <scope>NUCLEOTIDE SEQUENCE [LARGE SCALE GENOMIC DNA]</scope>
    <source>
        <strain evidence="8 9">M105</strain>
    </source>
</reference>
<evidence type="ECO:0000256" key="2">
    <source>
        <dbReference type="ARBA" id="ARBA00022741"/>
    </source>
</evidence>
<keyword evidence="7" id="KW-0378">Hydrolase</keyword>
<dbReference type="GO" id="GO:0046872">
    <property type="term" value="F:metal ion binding"/>
    <property type="evidence" value="ECO:0007669"/>
    <property type="project" value="UniProtKB-KW"/>
</dbReference>
<evidence type="ECO:0000256" key="4">
    <source>
        <dbReference type="ARBA" id="ARBA00023004"/>
    </source>
</evidence>
<evidence type="ECO:0000256" key="1">
    <source>
        <dbReference type="ARBA" id="ARBA00022723"/>
    </source>
</evidence>
<dbReference type="GO" id="GO:0016887">
    <property type="term" value="F:ATP hydrolysis activity"/>
    <property type="evidence" value="ECO:0007669"/>
    <property type="project" value="UniProtKB-UniRule"/>
</dbReference>
<evidence type="ECO:0000256" key="6">
    <source>
        <dbReference type="ARBA" id="ARBA00024036"/>
    </source>
</evidence>
<gene>
    <name evidence="8" type="primary">apbC</name>
    <name evidence="8" type="ORF">FLL46_11490</name>
</gene>
<dbReference type="GO" id="GO:0005829">
    <property type="term" value="C:cytosol"/>
    <property type="evidence" value="ECO:0007669"/>
    <property type="project" value="TreeGrafter"/>
</dbReference>
<dbReference type="PANTHER" id="PTHR42961">
    <property type="entry name" value="IRON-SULFUR PROTEIN NUBPL"/>
    <property type="match status" value="1"/>
</dbReference>
<protein>
    <recommendedName>
        <fullName evidence="7">Iron-sulfur cluster carrier protein</fullName>
    </recommendedName>
</protein>
<proteinExistence type="inferred from homology"/>
<feature type="binding site" evidence="7">
    <location>
        <begin position="106"/>
        <end position="113"/>
    </location>
    <ligand>
        <name>ATP</name>
        <dbReference type="ChEBI" id="CHEBI:30616"/>
    </ligand>
</feature>
<dbReference type="Gene3D" id="3.40.50.300">
    <property type="entry name" value="P-loop containing nucleotide triphosphate hydrolases"/>
    <property type="match status" value="1"/>
</dbReference>
<comment type="function">
    <text evidence="7">Binds and transfers iron-sulfur (Fe-S) clusters to target apoproteins. Can hydrolyze ATP.</text>
</comment>
<dbReference type="InterPro" id="IPR027417">
    <property type="entry name" value="P-loop_NTPase"/>
</dbReference>
<dbReference type="GO" id="GO:0016226">
    <property type="term" value="P:iron-sulfur cluster assembly"/>
    <property type="evidence" value="ECO:0007669"/>
    <property type="project" value="InterPro"/>
</dbReference>
<evidence type="ECO:0000256" key="3">
    <source>
        <dbReference type="ARBA" id="ARBA00022840"/>
    </source>
</evidence>